<feature type="transmembrane region" description="Helical" evidence="6">
    <location>
        <begin position="444"/>
        <end position="463"/>
    </location>
</feature>
<keyword evidence="5 6" id="KW-0472">Membrane</keyword>
<feature type="transmembrane region" description="Helical" evidence="6">
    <location>
        <begin position="333"/>
        <end position="354"/>
    </location>
</feature>
<dbReference type="PANTHER" id="PTHR30250:SF11">
    <property type="entry name" value="O-ANTIGEN TRANSPORTER-RELATED"/>
    <property type="match status" value="1"/>
</dbReference>
<accession>A0A2Z4Y4I7</accession>
<evidence type="ECO:0000256" key="2">
    <source>
        <dbReference type="ARBA" id="ARBA00022475"/>
    </source>
</evidence>
<evidence type="ECO:0000313" key="8">
    <source>
        <dbReference type="Proteomes" id="UP000262583"/>
    </source>
</evidence>
<evidence type="ECO:0000256" key="6">
    <source>
        <dbReference type="SAM" id="Phobius"/>
    </source>
</evidence>
<evidence type="ECO:0000256" key="1">
    <source>
        <dbReference type="ARBA" id="ARBA00004651"/>
    </source>
</evidence>
<dbReference type="InterPro" id="IPR002797">
    <property type="entry name" value="Polysacc_synth"/>
</dbReference>
<feature type="transmembrane region" description="Helical" evidence="6">
    <location>
        <begin position="180"/>
        <end position="200"/>
    </location>
</feature>
<organism evidence="7 8">
    <name type="scientific">Sumerlaea chitinivorans</name>
    <dbReference type="NCBI Taxonomy" id="2250252"/>
    <lineage>
        <taxon>Bacteria</taxon>
        <taxon>Candidatus Sumerlaeota</taxon>
        <taxon>Candidatus Sumerlaeia</taxon>
        <taxon>Candidatus Sumerlaeales</taxon>
        <taxon>Candidatus Sumerlaeaceae</taxon>
        <taxon>Candidatus Sumerlaea</taxon>
    </lineage>
</organism>
<feature type="transmembrane region" description="Helical" evidence="6">
    <location>
        <begin position="87"/>
        <end position="109"/>
    </location>
</feature>
<feature type="transmembrane region" description="Helical" evidence="6">
    <location>
        <begin position="298"/>
        <end position="321"/>
    </location>
</feature>
<evidence type="ECO:0000256" key="3">
    <source>
        <dbReference type="ARBA" id="ARBA00022692"/>
    </source>
</evidence>
<gene>
    <name evidence="7" type="ORF">BRCON_1344</name>
</gene>
<keyword evidence="2" id="KW-1003">Cell membrane</keyword>
<dbReference type="Proteomes" id="UP000262583">
    <property type="component" value="Chromosome"/>
</dbReference>
<feature type="transmembrane region" description="Helical" evidence="6">
    <location>
        <begin position="366"/>
        <end position="384"/>
    </location>
</feature>
<feature type="transmembrane region" description="Helical" evidence="6">
    <location>
        <begin position="420"/>
        <end position="438"/>
    </location>
</feature>
<dbReference type="EMBL" id="CP030759">
    <property type="protein sequence ID" value="AXA36121.1"/>
    <property type="molecule type" value="Genomic_DNA"/>
</dbReference>
<feature type="transmembrane region" description="Helical" evidence="6">
    <location>
        <begin position="12"/>
        <end position="31"/>
    </location>
</feature>
<feature type="transmembrane region" description="Helical" evidence="6">
    <location>
        <begin position="115"/>
        <end position="139"/>
    </location>
</feature>
<feature type="transmembrane region" description="Helical" evidence="6">
    <location>
        <begin position="262"/>
        <end position="278"/>
    </location>
</feature>
<feature type="transmembrane region" description="Helical" evidence="6">
    <location>
        <begin position="390"/>
        <end position="408"/>
    </location>
</feature>
<reference evidence="7 8" key="1">
    <citation type="submission" date="2018-05" db="EMBL/GenBank/DDBJ databases">
        <title>A metagenomic window into the 2 km-deep terrestrial subsurface aquifer revealed taxonomically and functionally diverse microbial community comprising novel uncultured bacterial lineages.</title>
        <authorList>
            <person name="Kadnikov V.V."/>
            <person name="Mardanov A.V."/>
            <person name="Beletsky A.V."/>
            <person name="Banks D."/>
            <person name="Pimenov N.V."/>
            <person name="Frank Y.A."/>
            <person name="Karnachuk O.V."/>
            <person name="Ravin N.V."/>
        </authorList>
    </citation>
    <scope>NUCLEOTIDE SEQUENCE [LARGE SCALE GENOMIC DNA]</scope>
    <source>
        <strain evidence="7">BY</strain>
    </source>
</reference>
<dbReference type="Pfam" id="PF01943">
    <property type="entry name" value="Polysacc_synt"/>
    <property type="match status" value="1"/>
</dbReference>
<sequence>MSRARSHAKNMIALLASSAFARGLSLVALAISFKALSQEENGVLQFCLRAGYLFALFTEFGIRGYLVRELARVRGNHELAQDLFARVWNARLLLVLPVLLLNVVTLSLLQYDGRTVWLSVALFVYYVLDSFAILIKFAFRAYEQMWVDAVFSTLGRSLLVAGLVSLWFSGTLTLERQALVYIASSGVEFIALGILLWRRLHLSLFVRSHVHAMMSAVRTSIPFAVVNIIGTLYLSTGTFVLSKLLGDTAVASYNAAARLPEAAQFIPTAIVNALIPFLSRHHADRGVVGRYSQLLVRYCGYAGVALAAVFVAEPLGVIHLFAKKEYEPVAYLFRYFGLWAVLVFYQIVGANVLICLNREKVVMMRALLALITNVVLNFLLVEHYGLEGSAIALVCSEVISCGLYAWVLWREGIPMRLSTLLEIGIVGTLMAGTMLALPNELPSLGRMIAGLAVGGAVVGVLVIQRDGQLLRRIFIGGQADT</sequence>
<feature type="transmembrane region" description="Helical" evidence="6">
    <location>
        <begin position="146"/>
        <end position="168"/>
    </location>
</feature>
<evidence type="ECO:0000256" key="5">
    <source>
        <dbReference type="ARBA" id="ARBA00023136"/>
    </source>
</evidence>
<keyword evidence="3 6" id="KW-0812">Transmembrane</keyword>
<dbReference type="PANTHER" id="PTHR30250">
    <property type="entry name" value="PST FAMILY PREDICTED COLANIC ACID TRANSPORTER"/>
    <property type="match status" value="1"/>
</dbReference>
<dbReference type="GO" id="GO:0005886">
    <property type="term" value="C:plasma membrane"/>
    <property type="evidence" value="ECO:0007669"/>
    <property type="project" value="UniProtKB-SubCell"/>
</dbReference>
<dbReference type="InterPro" id="IPR050833">
    <property type="entry name" value="Poly_Biosynth_Transport"/>
</dbReference>
<dbReference type="KEGG" id="schv:BRCON_1344"/>
<dbReference type="AlphaFoldDB" id="A0A2Z4Y4I7"/>
<proteinExistence type="predicted"/>
<comment type="subcellular location">
    <subcellularLocation>
        <location evidence="1">Cell membrane</location>
        <topology evidence="1">Multi-pass membrane protein</topology>
    </subcellularLocation>
</comment>
<feature type="transmembrane region" description="Helical" evidence="6">
    <location>
        <begin position="221"/>
        <end position="242"/>
    </location>
</feature>
<protein>
    <submittedName>
        <fullName evidence="7">Uncharacterized protein</fullName>
    </submittedName>
</protein>
<feature type="transmembrane region" description="Helical" evidence="6">
    <location>
        <begin position="43"/>
        <end position="66"/>
    </location>
</feature>
<name>A0A2Z4Y4I7_SUMC1</name>
<evidence type="ECO:0000313" key="7">
    <source>
        <dbReference type="EMBL" id="AXA36121.1"/>
    </source>
</evidence>
<evidence type="ECO:0000256" key="4">
    <source>
        <dbReference type="ARBA" id="ARBA00022989"/>
    </source>
</evidence>
<keyword evidence="4 6" id="KW-1133">Transmembrane helix</keyword>